<gene>
    <name evidence="4" type="ORF">FB567DRAFT_544263</name>
</gene>
<protein>
    <recommendedName>
        <fullName evidence="3">LysM domain-containing protein</fullName>
    </recommendedName>
</protein>
<evidence type="ECO:0000256" key="1">
    <source>
        <dbReference type="ARBA" id="ARBA00022669"/>
    </source>
</evidence>
<organism evidence="4 5">
    <name type="scientific">Paraphoma chrysanthemicola</name>
    <dbReference type="NCBI Taxonomy" id="798071"/>
    <lineage>
        <taxon>Eukaryota</taxon>
        <taxon>Fungi</taxon>
        <taxon>Dikarya</taxon>
        <taxon>Ascomycota</taxon>
        <taxon>Pezizomycotina</taxon>
        <taxon>Dothideomycetes</taxon>
        <taxon>Pleosporomycetidae</taxon>
        <taxon>Pleosporales</taxon>
        <taxon>Pleosporineae</taxon>
        <taxon>Phaeosphaeriaceae</taxon>
        <taxon>Paraphoma</taxon>
    </lineage>
</organism>
<comment type="caution">
    <text evidence="4">The sequence shown here is derived from an EMBL/GenBank/DDBJ whole genome shotgun (WGS) entry which is preliminary data.</text>
</comment>
<evidence type="ECO:0000313" key="5">
    <source>
        <dbReference type="Proteomes" id="UP000813461"/>
    </source>
</evidence>
<dbReference type="InterPro" id="IPR018392">
    <property type="entry name" value="LysM"/>
</dbReference>
<dbReference type="OrthoDB" id="5985073at2759"/>
<dbReference type="Gene3D" id="3.10.350.10">
    <property type="entry name" value="LysM domain"/>
    <property type="match status" value="3"/>
</dbReference>
<keyword evidence="1" id="KW-0147">Chitin-binding</keyword>
<dbReference type="CDD" id="cd00118">
    <property type="entry name" value="LysM"/>
    <property type="match status" value="2"/>
</dbReference>
<evidence type="ECO:0000256" key="2">
    <source>
        <dbReference type="ARBA" id="ARBA00023026"/>
    </source>
</evidence>
<reference evidence="4" key="1">
    <citation type="journal article" date="2021" name="Nat. Commun.">
        <title>Genetic determinants of endophytism in the Arabidopsis root mycobiome.</title>
        <authorList>
            <person name="Mesny F."/>
            <person name="Miyauchi S."/>
            <person name="Thiergart T."/>
            <person name="Pickel B."/>
            <person name="Atanasova L."/>
            <person name="Karlsson M."/>
            <person name="Huettel B."/>
            <person name="Barry K.W."/>
            <person name="Haridas S."/>
            <person name="Chen C."/>
            <person name="Bauer D."/>
            <person name="Andreopoulos W."/>
            <person name="Pangilinan J."/>
            <person name="LaButti K."/>
            <person name="Riley R."/>
            <person name="Lipzen A."/>
            <person name="Clum A."/>
            <person name="Drula E."/>
            <person name="Henrissat B."/>
            <person name="Kohler A."/>
            <person name="Grigoriev I.V."/>
            <person name="Martin F.M."/>
            <person name="Hacquard S."/>
        </authorList>
    </citation>
    <scope>NUCLEOTIDE SEQUENCE</scope>
    <source>
        <strain evidence="4">MPI-SDFR-AT-0120</strain>
    </source>
</reference>
<accession>A0A8K0W5L8</accession>
<dbReference type="SMART" id="SM00257">
    <property type="entry name" value="LysM"/>
    <property type="match status" value="3"/>
</dbReference>
<dbReference type="SUPFAM" id="SSF54106">
    <property type="entry name" value="LysM domain"/>
    <property type="match status" value="2"/>
</dbReference>
<feature type="domain" description="LysM" evidence="3">
    <location>
        <begin position="167"/>
        <end position="213"/>
    </location>
</feature>
<dbReference type="InterPro" id="IPR036779">
    <property type="entry name" value="LysM_dom_sf"/>
</dbReference>
<feature type="domain" description="LysM" evidence="3">
    <location>
        <begin position="31"/>
        <end position="78"/>
    </location>
</feature>
<name>A0A8K0W5L8_9PLEO</name>
<dbReference type="InterPro" id="IPR052210">
    <property type="entry name" value="LysM1-like"/>
</dbReference>
<sequence length="215" mass="23668">MQLLLLALPLLASASLIRRDWSCPALIPTCSKSYLVTSGTCDTVAAANGITSDKFYELNPSINKPACNNMYSGCAYCVQAGDTPPVCPTNYNPKCDAFYTVKSGDICWAIINQTPGLSLNQLFEWNPAIHNPACDNLVPTCKYCTHVPTEVKIPDPHQPNTRAGCKEYYQAVPGDYCYKISVDKGVNLNDFMSWNPDVGPTCLNMLAGYWYCLRI</sequence>
<proteinExistence type="predicted"/>
<dbReference type="PANTHER" id="PTHR34997">
    <property type="entry name" value="AM15"/>
    <property type="match status" value="1"/>
</dbReference>
<dbReference type="PROSITE" id="PS51782">
    <property type="entry name" value="LYSM"/>
    <property type="match status" value="3"/>
</dbReference>
<evidence type="ECO:0000313" key="4">
    <source>
        <dbReference type="EMBL" id="KAH7096023.1"/>
    </source>
</evidence>
<feature type="domain" description="LysM" evidence="3">
    <location>
        <begin position="97"/>
        <end position="145"/>
    </location>
</feature>
<dbReference type="AlphaFoldDB" id="A0A8K0W5L8"/>
<dbReference type="GO" id="GO:0008061">
    <property type="term" value="F:chitin binding"/>
    <property type="evidence" value="ECO:0007669"/>
    <property type="project" value="UniProtKB-KW"/>
</dbReference>
<keyword evidence="5" id="KW-1185">Reference proteome</keyword>
<dbReference type="Proteomes" id="UP000813461">
    <property type="component" value="Unassembled WGS sequence"/>
</dbReference>
<dbReference type="EMBL" id="JAGMVJ010000001">
    <property type="protein sequence ID" value="KAH7096023.1"/>
    <property type="molecule type" value="Genomic_DNA"/>
</dbReference>
<dbReference type="Pfam" id="PF01476">
    <property type="entry name" value="LysM"/>
    <property type="match status" value="2"/>
</dbReference>
<dbReference type="PANTHER" id="PTHR34997:SF1">
    <property type="entry name" value="PEPTIDOGLYCAN-BINDING LYSIN DOMAIN"/>
    <property type="match status" value="1"/>
</dbReference>
<evidence type="ECO:0000259" key="3">
    <source>
        <dbReference type="PROSITE" id="PS51782"/>
    </source>
</evidence>
<keyword evidence="2" id="KW-0843">Virulence</keyword>